<dbReference type="EMBL" id="MG023086">
    <property type="protein sequence ID" value="AWW87180.1"/>
    <property type="molecule type" value="Genomic_DNA"/>
</dbReference>
<protein>
    <submittedName>
        <fullName evidence="1">Uncharacterized protein</fullName>
    </submittedName>
</protein>
<dbReference type="KEGG" id="pmul:DR93_1388"/>
<dbReference type="EMBL" id="PPVL01000001">
    <property type="protein sequence ID" value="NNI77951.1"/>
    <property type="molecule type" value="Genomic_DNA"/>
</dbReference>
<evidence type="ECO:0000313" key="1">
    <source>
        <dbReference type="EMBL" id="AWW87132.1"/>
    </source>
</evidence>
<evidence type="ECO:0000313" key="2">
    <source>
        <dbReference type="EMBL" id="AWW87180.1"/>
    </source>
</evidence>
<dbReference type="Proteomes" id="UP000540079">
    <property type="component" value="Unassembled WGS sequence"/>
</dbReference>
<proteinExistence type="predicted"/>
<evidence type="ECO:0000313" key="3">
    <source>
        <dbReference type="EMBL" id="NNI77951.1"/>
    </source>
</evidence>
<dbReference type="EMBL" id="MG023085">
    <property type="protein sequence ID" value="AWW87132.1"/>
    <property type="molecule type" value="Genomic_DNA"/>
</dbReference>
<evidence type="ECO:0000313" key="4">
    <source>
        <dbReference type="Proteomes" id="UP000540079"/>
    </source>
</evidence>
<organism evidence="1">
    <name type="scientific">Pasteurella multocida</name>
    <dbReference type="NCBI Taxonomy" id="747"/>
    <lineage>
        <taxon>Bacteria</taxon>
        <taxon>Pseudomonadati</taxon>
        <taxon>Pseudomonadota</taxon>
        <taxon>Gammaproteobacteria</taxon>
        <taxon>Pasteurellales</taxon>
        <taxon>Pasteurellaceae</taxon>
        <taxon>Pasteurella</taxon>
    </lineage>
</organism>
<sequence>MKVTFNPPRPSINDDGFAEETVHAFIKQHYPDSYHEDALVAEEYRDGIYKSLIAEFHCYQDPQVLMTLLIQDYGWEFTYEDLCKIEKFELFVNRQIYEKENQWIQHNDIKPPFPIGAKVRLPSFYEEKIGTIVAINKYRAARYNVMTKSQIDWNNEQIATGSPARQCGHIIKFEDLELIED</sequence>
<dbReference type="AlphaFoldDB" id="A0A2Z4K3T7"/>
<name>A0A2Z4K3T7_PASMD</name>
<gene>
    <name evidence="3" type="ORF">C2800_00660</name>
</gene>
<reference evidence="1" key="1">
    <citation type="submission" date="2017-09" db="EMBL/GenBank/DDBJ databases">
        <title>Pathogenic variability among Pasteurella multocida A isolates from Brazilian pig farms.</title>
        <authorList>
            <person name="Oliveira J.X."/>
            <person name="Mores M.A.Z."/>
            <person name="Rebellato R."/>
            <person name="Kich J.D."/>
            <person name="Cantao M.E."/>
            <person name="Klein C.S."/>
            <person name="Guedes R.M."/>
            <person name="Coldebella A."/>
            <person name="Barcellos D.E.S.N."/>
            <person name="Mores N."/>
        </authorList>
    </citation>
    <scope>NUCLEOTIDE SEQUENCE</scope>
    <source>
        <strain evidence="1">BRMSA 1199</strain>
        <strain evidence="2">BRMSA 1201</strain>
    </source>
</reference>
<reference evidence="3 4" key="2">
    <citation type="journal article" date="2018" name="Front. Microbiol.">
        <title>Genetic and Phylogenetic Characteristics of Pasteurella multocida Isolates From Different Host Species.</title>
        <authorList>
            <person name="Peng Z."/>
            <person name="Liang W."/>
            <person name="Wang F."/>
            <person name="Xu Z."/>
            <person name="Xie Z."/>
            <person name="Lian Z."/>
            <person name="Hua L."/>
            <person name="Zhou R."/>
            <person name="Chen H."/>
            <person name="Wu B."/>
        </authorList>
    </citation>
    <scope>NUCLEOTIDE SEQUENCE [LARGE SCALE GENOMIC DNA]</scope>
    <source>
        <strain evidence="3 4">HNA06</strain>
    </source>
</reference>
<dbReference type="RefSeq" id="WP_014668269.1">
    <property type="nucleotide sequence ID" value="NZ_CP008918.1"/>
</dbReference>
<accession>A0A2Z4K3T7</accession>